<feature type="compositionally biased region" description="Low complexity" evidence="1">
    <location>
        <begin position="217"/>
        <end position="229"/>
    </location>
</feature>
<feature type="region of interest" description="Disordered" evidence="1">
    <location>
        <begin position="214"/>
        <end position="342"/>
    </location>
</feature>
<dbReference type="AlphaFoldDB" id="A0A6J4J1E4"/>
<keyword evidence="2" id="KW-0560">Oxidoreductase</keyword>
<name>A0A6J4J1E4_9PROT</name>
<organism evidence="2">
    <name type="scientific">uncultured Acetobacteraceae bacterium</name>
    <dbReference type="NCBI Taxonomy" id="169975"/>
    <lineage>
        <taxon>Bacteria</taxon>
        <taxon>Pseudomonadati</taxon>
        <taxon>Pseudomonadota</taxon>
        <taxon>Alphaproteobacteria</taxon>
        <taxon>Acetobacterales</taxon>
        <taxon>Acetobacteraceae</taxon>
        <taxon>environmental samples</taxon>
    </lineage>
</organism>
<dbReference type="GO" id="GO:0003942">
    <property type="term" value="F:N-acetyl-gamma-glutamyl-phosphate reductase activity"/>
    <property type="evidence" value="ECO:0007669"/>
    <property type="project" value="UniProtKB-EC"/>
</dbReference>
<accession>A0A6J4J1E4</accession>
<feature type="compositionally biased region" description="Basic residues" evidence="1">
    <location>
        <begin position="318"/>
        <end position="342"/>
    </location>
</feature>
<feature type="region of interest" description="Disordered" evidence="1">
    <location>
        <begin position="1"/>
        <end position="102"/>
    </location>
</feature>
<evidence type="ECO:0000313" key="2">
    <source>
        <dbReference type="EMBL" id="CAA9264297.1"/>
    </source>
</evidence>
<feature type="compositionally biased region" description="Gly residues" evidence="1">
    <location>
        <begin position="58"/>
        <end position="78"/>
    </location>
</feature>
<evidence type="ECO:0000256" key="1">
    <source>
        <dbReference type="SAM" id="MobiDB-lite"/>
    </source>
</evidence>
<feature type="non-terminal residue" evidence="2">
    <location>
        <position position="342"/>
    </location>
</feature>
<feature type="non-terminal residue" evidence="2">
    <location>
        <position position="1"/>
    </location>
</feature>
<feature type="compositionally biased region" description="Low complexity" evidence="1">
    <location>
        <begin position="26"/>
        <end position="50"/>
    </location>
</feature>
<feature type="compositionally biased region" description="Gly residues" evidence="1">
    <location>
        <begin position="138"/>
        <end position="149"/>
    </location>
</feature>
<feature type="compositionally biased region" description="Low complexity" evidence="1">
    <location>
        <begin position="241"/>
        <end position="264"/>
    </location>
</feature>
<dbReference type="EC" id="1.2.1.38" evidence="2"/>
<feature type="compositionally biased region" description="Basic residues" evidence="1">
    <location>
        <begin position="1"/>
        <end position="19"/>
    </location>
</feature>
<reference evidence="2" key="1">
    <citation type="submission" date="2020-02" db="EMBL/GenBank/DDBJ databases">
        <authorList>
            <person name="Meier V. D."/>
        </authorList>
    </citation>
    <scope>NUCLEOTIDE SEQUENCE</scope>
    <source>
        <strain evidence="2">AVDCRST_MAG04</strain>
    </source>
</reference>
<feature type="compositionally biased region" description="Low complexity" evidence="1">
    <location>
        <begin position="271"/>
        <end position="295"/>
    </location>
</feature>
<protein>
    <submittedName>
        <fullName evidence="2">N-acetyl-gamma-glutamyl-phosphate reductase</fullName>
        <ecNumber evidence="2">1.2.1.38</ecNumber>
    </submittedName>
</protein>
<dbReference type="EMBL" id="CADCTL010000192">
    <property type="protein sequence ID" value="CAA9264297.1"/>
    <property type="molecule type" value="Genomic_DNA"/>
</dbReference>
<feature type="compositionally biased region" description="Basic and acidic residues" evidence="1">
    <location>
        <begin position="164"/>
        <end position="173"/>
    </location>
</feature>
<gene>
    <name evidence="2" type="ORF">AVDCRST_MAG04-2772</name>
</gene>
<sequence>GQRQRRRAFGVHRRRGRHHGPPDPRAPGALRGRGAGALHRAGAAQGPGRQARADGRGGRGGALPAGRGGEGERGGGGLARRPGAARAGREQRAPRPPRLGLRVAGAVGGAAGAHRRGAARERAGLLPDGADPVPPALGGRGHLAGGAPGRGERRVGLHRRRQVHDRGPREGRRQRLRAVRAGLRAQARPGIAAPRRAFAASDLRPLRGALPAGDAVLHPAAPGRAAGRPRGAGRHRGGAAGPLRGAGVRARGAGRPRGPVGAAGAERHEPAGAARLRQRAAAAGAAGGALRQPGQGRFGRGGAVPRAHARTRAGNAAGRRRRRARRAARLRRNAFRGRGRGV</sequence>
<feature type="region of interest" description="Disordered" evidence="1">
    <location>
        <begin position="124"/>
        <end position="175"/>
    </location>
</feature>
<proteinExistence type="predicted"/>